<organism evidence="2 3">
    <name type="scientific">Coccidioides immitis H538.4</name>
    <dbReference type="NCBI Taxonomy" id="396776"/>
    <lineage>
        <taxon>Eukaryota</taxon>
        <taxon>Fungi</taxon>
        <taxon>Dikarya</taxon>
        <taxon>Ascomycota</taxon>
        <taxon>Pezizomycotina</taxon>
        <taxon>Eurotiomycetes</taxon>
        <taxon>Eurotiomycetidae</taxon>
        <taxon>Onygenales</taxon>
        <taxon>Onygenaceae</taxon>
        <taxon>Coccidioides</taxon>
    </lineage>
</organism>
<dbReference type="AlphaFoldDB" id="A0A0J8S179"/>
<feature type="region of interest" description="Disordered" evidence="1">
    <location>
        <begin position="82"/>
        <end position="116"/>
    </location>
</feature>
<feature type="compositionally biased region" description="Polar residues" evidence="1">
    <location>
        <begin position="82"/>
        <end position="100"/>
    </location>
</feature>
<name>A0A0J8S179_COCIT</name>
<proteinExistence type="predicted"/>
<sequence length="188" mass="20206">MDVRGLTLRSKSRRPQISAPKPIVDPNSGSSRSPGGLPSATPRPQRNGGATSDLVKRRYSAKFNQLPNFAVGEAPPVPSLPANMSRTCSQMPLSRTSESNKPAFAAQKTGLPPTFSRASTRTRTQFIKISKEAEKLKEEMSTLRGLMSELTTALGQAGATTVSSYRRSGKLSRGRRNSSPRFQGGISS</sequence>
<reference evidence="3" key="1">
    <citation type="journal article" date="2010" name="Genome Res.">
        <title>Population genomic sequencing of Coccidioides fungi reveals recent hybridization and transposon control.</title>
        <authorList>
            <person name="Neafsey D.E."/>
            <person name="Barker B.M."/>
            <person name="Sharpton T.J."/>
            <person name="Stajich J.E."/>
            <person name="Park D.J."/>
            <person name="Whiston E."/>
            <person name="Hung C.-Y."/>
            <person name="McMahan C."/>
            <person name="White J."/>
            <person name="Sykes S."/>
            <person name="Heiman D."/>
            <person name="Young S."/>
            <person name="Zeng Q."/>
            <person name="Abouelleil A."/>
            <person name="Aftuck L."/>
            <person name="Bessette D."/>
            <person name="Brown A."/>
            <person name="FitzGerald M."/>
            <person name="Lui A."/>
            <person name="Macdonald J.P."/>
            <person name="Priest M."/>
            <person name="Orbach M.J."/>
            <person name="Galgiani J.N."/>
            <person name="Kirkland T.N."/>
            <person name="Cole G.T."/>
            <person name="Birren B.W."/>
            <person name="Henn M.R."/>
            <person name="Taylor J.W."/>
            <person name="Rounsley S.D."/>
        </authorList>
    </citation>
    <scope>NUCLEOTIDE SEQUENCE [LARGE SCALE GENOMIC DNA]</scope>
    <source>
        <strain evidence="3">H538.4</strain>
    </source>
</reference>
<protein>
    <submittedName>
        <fullName evidence="2">Exocyst complex component exo84</fullName>
    </submittedName>
</protein>
<dbReference type="Proteomes" id="UP000054563">
    <property type="component" value="Unassembled WGS sequence"/>
</dbReference>
<evidence type="ECO:0000313" key="2">
    <source>
        <dbReference type="EMBL" id="KMU90566.1"/>
    </source>
</evidence>
<feature type="compositionally biased region" description="Basic residues" evidence="1">
    <location>
        <begin position="167"/>
        <end position="178"/>
    </location>
</feature>
<evidence type="ECO:0000313" key="3">
    <source>
        <dbReference type="Proteomes" id="UP000054563"/>
    </source>
</evidence>
<dbReference type="STRING" id="396776.A0A0J8S179"/>
<feature type="compositionally biased region" description="Polar residues" evidence="1">
    <location>
        <begin position="179"/>
        <end position="188"/>
    </location>
</feature>
<feature type="compositionally biased region" description="Low complexity" evidence="1">
    <location>
        <begin position="26"/>
        <end position="39"/>
    </location>
</feature>
<feature type="region of interest" description="Disordered" evidence="1">
    <location>
        <begin position="157"/>
        <end position="188"/>
    </location>
</feature>
<evidence type="ECO:0000256" key="1">
    <source>
        <dbReference type="SAM" id="MobiDB-lite"/>
    </source>
</evidence>
<accession>A0A0J8S179</accession>
<dbReference type="VEuPathDB" id="FungiDB:CIHG_08282"/>
<feature type="region of interest" description="Disordered" evidence="1">
    <location>
        <begin position="1"/>
        <end position="58"/>
    </location>
</feature>
<dbReference type="EMBL" id="DS017023">
    <property type="protein sequence ID" value="KMU90566.1"/>
    <property type="molecule type" value="Genomic_DNA"/>
</dbReference>
<gene>
    <name evidence="2" type="ORF">CIHG_08282</name>
</gene>